<dbReference type="WBParaSite" id="TREG1_74060.1">
    <property type="protein sequence ID" value="TREG1_74060.1"/>
    <property type="gene ID" value="TREG1_74060"/>
</dbReference>
<organism evidence="1 2">
    <name type="scientific">Trichobilharzia regenti</name>
    <name type="common">Nasal bird schistosome</name>
    <dbReference type="NCBI Taxonomy" id="157069"/>
    <lineage>
        <taxon>Eukaryota</taxon>
        <taxon>Metazoa</taxon>
        <taxon>Spiralia</taxon>
        <taxon>Lophotrochozoa</taxon>
        <taxon>Platyhelminthes</taxon>
        <taxon>Trematoda</taxon>
        <taxon>Digenea</taxon>
        <taxon>Strigeidida</taxon>
        <taxon>Schistosomatoidea</taxon>
        <taxon>Schistosomatidae</taxon>
        <taxon>Trichobilharzia</taxon>
    </lineage>
</organism>
<keyword evidence="1" id="KW-1185">Reference proteome</keyword>
<reference evidence="1" key="1">
    <citation type="submission" date="2022-06" db="EMBL/GenBank/DDBJ databases">
        <authorList>
            <person name="Berger JAMES D."/>
            <person name="Berger JAMES D."/>
        </authorList>
    </citation>
    <scope>NUCLEOTIDE SEQUENCE [LARGE SCALE GENOMIC DNA]</scope>
</reference>
<evidence type="ECO:0000313" key="2">
    <source>
        <dbReference type="WBParaSite" id="TREG1_74060.1"/>
    </source>
</evidence>
<dbReference type="Proteomes" id="UP000050795">
    <property type="component" value="Unassembled WGS sequence"/>
</dbReference>
<evidence type="ECO:0000313" key="1">
    <source>
        <dbReference type="Proteomes" id="UP000050795"/>
    </source>
</evidence>
<dbReference type="AlphaFoldDB" id="A0AA85K598"/>
<protein>
    <submittedName>
        <fullName evidence="2">Uncharacterized protein</fullName>
    </submittedName>
</protein>
<accession>A0AA85K598</accession>
<proteinExistence type="predicted"/>
<sequence>MLCIPQRRQRTDIIDELVCASCQTSVSVSHDLLLINIFPENSVHFETLYRIKQLLLLLVVFRIVTREDKGQTTDRLVGKSRGIYRFLCVLFSSVIVSGEATSSEWLFS</sequence>
<name>A0AA85K598_TRIRE</name>
<reference evidence="2" key="2">
    <citation type="submission" date="2023-11" db="UniProtKB">
        <authorList>
            <consortium name="WormBaseParasite"/>
        </authorList>
    </citation>
    <scope>IDENTIFICATION</scope>
</reference>